<feature type="chain" id="PRO_5036767952" evidence="2">
    <location>
        <begin position="23"/>
        <end position="214"/>
    </location>
</feature>
<evidence type="ECO:0000256" key="1">
    <source>
        <dbReference type="SAM" id="Phobius"/>
    </source>
</evidence>
<keyword evidence="2" id="KW-0732">Signal</keyword>
<organism evidence="3 4">
    <name type="scientific">Parascaris univalens</name>
    <name type="common">Nematode worm</name>
    <dbReference type="NCBI Taxonomy" id="6257"/>
    <lineage>
        <taxon>Eukaryota</taxon>
        <taxon>Metazoa</taxon>
        <taxon>Ecdysozoa</taxon>
        <taxon>Nematoda</taxon>
        <taxon>Chromadorea</taxon>
        <taxon>Rhabditida</taxon>
        <taxon>Spirurina</taxon>
        <taxon>Ascaridomorpha</taxon>
        <taxon>Ascaridoidea</taxon>
        <taxon>Ascarididae</taxon>
        <taxon>Parascaris</taxon>
    </lineage>
</organism>
<reference evidence="4" key="1">
    <citation type="submission" date="2022-11" db="UniProtKB">
        <authorList>
            <consortium name="WormBaseParasite"/>
        </authorList>
    </citation>
    <scope>IDENTIFICATION</scope>
</reference>
<evidence type="ECO:0000256" key="2">
    <source>
        <dbReference type="SAM" id="SignalP"/>
    </source>
</evidence>
<sequence length="214" mass="23542">MGEVKTISQFVIFISVVSSALSSATDERQIKDANNASSEVTFSKGGDAVERNISASEVTPKKSLKEKIGRTTLHRSLTMNDEKESGKSNNSLASMLSQGGNKTAAEMGGIKLNKALMSTSAMNANKIDEKQFNEEDFAKVEDSHFIYYMVFFGILVAAVYVVFHNKKKIIGLLIEGRKPPGTLRRGVRYRKLAQNDDVKESATYSRNADANIVY</sequence>
<keyword evidence="1" id="KW-0812">Transmembrane</keyword>
<keyword evidence="1" id="KW-0472">Membrane</keyword>
<dbReference type="Proteomes" id="UP000887569">
    <property type="component" value="Unplaced"/>
</dbReference>
<keyword evidence="3" id="KW-1185">Reference proteome</keyword>
<dbReference type="AlphaFoldDB" id="A0A914ZFR9"/>
<dbReference type="Pfam" id="PF17818">
    <property type="entry name" value="KCT2"/>
    <property type="match status" value="1"/>
</dbReference>
<dbReference type="InterPro" id="IPR037645">
    <property type="entry name" value="KCT2"/>
</dbReference>
<dbReference type="PANTHER" id="PTHR16502">
    <property type="entry name" value="KERATINOCYTE-ASSOCIATED TRANSMEMBRANE PROTEIN 2"/>
    <property type="match status" value="1"/>
</dbReference>
<name>A0A914ZFR9_PARUN</name>
<dbReference type="PANTHER" id="PTHR16502:SF0">
    <property type="entry name" value="KERATINOCYTE-ASSOCIATED TRANSMEMBRANE PROTEIN 2"/>
    <property type="match status" value="1"/>
</dbReference>
<protein>
    <submittedName>
        <fullName evidence="4">Uncharacterized protein</fullName>
    </submittedName>
</protein>
<proteinExistence type="predicted"/>
<feature type="signal peptide" evidence="2">
    <location>
        <begin position="1"/>
        <end position="22"/>
    </location>
</feature>
<evidence type="ECO:0000313" key="4">
    <source>
        <dbReference type="WBParaSite" id="PgB02X_g072_t01"/>
    </source>
</evidence>
<accession>A0A914ZFR9</accession>
<keyword evidence="1" id="KW-1133">Transmembrane helix</keyword>
<evidence type="ECO:0000313" key="3">
    <source>
        <dbReference type="Proteomes" id="UP000887569"/>
    </source>
</evidence>
<feature type="transmembrane region" description="Helical" evidence="1">
    <location>
        <begin position="145"/>
        <end position="163"/>
    </location>
</feature>
<dbReference type="WBParaSite" id="PgB02X_g072_t01">
    <property type="protein sequence ID" value="PgB02X_g072_t01"/>
    <property type="gene ID" value="PgB02X_g072"/>
</dbReference>